<evidence type="ECO:0000313" key="2">
    <source>
        <dbReference type="Proteomes" id="UP000325811"/>
    </source>
</evidence>
<keyword evidence="2" id="KW-1185">Reference proteome</keyword>
<proteinExistence type="predicted"/>
<evidence type="ECO:0000313" key="1">
    <source>
        <dbReference type="EMBL" id="VVD28056.1"/>
    </source>
</evidence>
<accession>A0A5Q4ZCB4</accession>
<dbReference type="Proteomes" id="UP000325811">
    <property type="component" value="Chromosome I"/>
</dbReference>
<sequence length="29" mass="3292">MRAAPMFGRLGKTPMLQVLTSTLRLFAKR</sequence>
<protein>
    <submittedName>
        <fullName evidence="1">Uncharacterized protein</fullName>
    </submittedName>
</protein>
<dbReference type="EMBL" id="LR699553">
    <property type="protein sequence ID" value="VVD28056.1"/>
    <property type="molecule type" value="Genomic_DNA"/>
</dbReference>
<dbReference type="KEGG" id="pdio:PDMSB3_1600"/>
<organism evidence="1 2">
    <name type="scientific">Paraburkholderia dioscoreae</name>
    <dbReference type="NCBI Taxonomy" id="2604047"/>
    <lineage>
        <taxon>Bacteria</taxon>
        <taxon>Pseudomonadati</taxon>
        <taxon>Pseudomonadota</taxon>
        <taxon>Betaproteobacteria</taxon>
        <taxon>Burkholderiales</taxon>
        <taxon>Burkholderiaceae</taxon>
        <taxon>Paraburkholderia</taxon>
    </lineage>
</organism>
<gene>
    <name evidence="1" type="ORF">PDMSB3_1600</name>
</gene>
<dbReference type="AlphaFoldDB" id="A0A5Q4ZCB4"/>
<name>A0A5Q4ZCB4_9BURK</name>
<reference evidence="1 2" key="1">
    <citation type="submission" date="2019-08" db="EMBL/GenBank/DDBJ databases">
        <authorList>
            <person name="Herpell B J."/>
        </authorList>
    </citation>
    <scope>NUCLEOTIDE SEQUENCE [LARGE SCALE GENOMIC DNA]</scope>
    <source>
        <strain evidence="2">Msb3</strain>
    </source>
</reference>